<dbReference type="EMBL" id="SPUK01000004">
    <property type="protein sequence ID" value="TQV97741.1"/>
    <property type="molecule type" value="Genomic_DNA"/>
</dbReference>
<sequence length="284" mass="29657">MSQPPKGAVLPLRARCHRRISGCVCDGGFGSGLNVAADCATRSRVADLPAILGLWGVGKVVRLAGTWTRELGVGFVILSLFVSLFSSSFPIPFVLQLLPNVLIKKSATNHRQTSASHCLLPSLNGPSTMEQIETQASDLRFLSQAQVPLSNSPSVTYETPRTGPQQHGSPGSASFGGNSATHGDAAAASAGKRKSTDDGLGSAKQTRSKRNRVSFSSFDLKTVAAVTSPASPQPLTDVRARAKVRLFITVTADGDTPRRGARCMGGASGIGLSGTWPSAARLVF</sequence>
<feature type="region of interest" description="Disordered" evidence="1">
    <location>
        <begin position="150"/>
        <end position="213"/>
    </location>
</feature>
<dbReference type="STRING" id="43265.A0A545V7Q0"/>
<protein>
    <submittedName>
        <fullName evidence="3">Uncharacterized protein</fullName>
    </submittedName>
</protein>
<keyword evidence="2" id="KW-0472">Membrane</keyword>
<organism evidence="3 4">
    <name type="scientific">Cordyceps javanica</name>
    <dbReference type="NCBI Taxonomy" id="43265"/>
    <lineage>
        <taxon>Eukaryota</taxon>
        <taxon>Fungi</taxon>
        <taxon>Dikarya</taxon>
        <taxon>Ascomycota</taxon>
        <taxon>Pezizomycotina</taxon>
        <taxon>Sordariomycetes</taxon>
        <taxon>Hypocreomycetidae</taxon>
        <taxon>Hypocreales</taxon>
        <taxon>Cordycipitaceae</taxon>
        <taxon>Cordyceps</taxon>
    </lineage>
</organism>
<gene>
    <name evidence="3" type="ORF">IF1G_03484</name>
</gene>
<feature type="transmembrane region" description="Helical" evidence="2">
    <location>
        <begin position="71"/>
        <end position="95"/>
    </location>
</feature>
<feature type="compositionally biased region" description="Polar residues" evidence="1">
    <location>
        <begin position="150"/>
        <end position="181"/>
    </location>
</feature>
<comment type="caution">
    <text evidence="3">The sequence shown here is derived from an EMBL/GenBank/DDBJ whole genome shotgun (WGS) entry which is preliminary data.</text>
</comment>
<dbReference type="Proteomes" id="UP000315783">
    <property type="component" value="Unassembled WGS sequence"/>
</dbReference>
<dbReference type="AlphaFoldDB" id="A0A545V7Q0"/>
<evidence type="ECO:0000256" key="2">
    <source>
        <dbReference type="SAM" id="Phobius"/>
    </source>
</evidence>
<keyword evidence="4" id="KW-1185">Reference proteome</keyword>
<reference evidence="3 4" key="1">
    <citation type="journal article" date="2019" name="Appl. Microbiol. Biotechnol.">
        <title>Genome sequence of Isaria javanica and comparative genome analysis insights into family S53 peptidase evolution in fungal entomopathogens.</title>
        <authorList>
            <person name="Lin R."/>
            <person name="Zhang X."/>
            <person name="Xin B."/>
            <person name="Zou M."/>
            <person name="Gao Y."/>
            <person name="Qin F."/>
            <person name="Hu Q."/>
            <person name="Xie B."/>
            <person name="Cheng X."/>
        </authorList>
    </citation>
    <scope>NUCLEOTIDE SEQUENCE [LARGE SCALE GENOMIC DNA]</scope>
    <source>
        <strain evidence="3 4">IJ1G</strain>
    </source>
</reference>
<keyword evidence="2" id="KW-0812">Transmembrane</keyword>
<accession>A0A545V7Q0</accession>
<evidence type="ECO:0000313" key="4">
    <source>
        <dbReference type="Proteomes" id="UP000315783"/>
    </source>
</evidence>
<keyword evidence="2" id="KW-1133">Transmembrane helix</keyword>
<proteinExistence type="predicted"/>
<evidence type="ECO:0000313" key="3">
    <source>
        <dbReference type="EMBL" id="TQV97741.1"/>
    </source>
</evidence>
<name>A0A545V7Q0_9HYPO</name>
<evidence type="ECO:0000256" key="1">
    <source>
        <dbReference type="SAM" id="MobiDB-lite"/>
    </source>
</evidence>